<accession>A0ABT4VKK7</accession>
<dbReference type="Proteomes" id="UP001148313">
    <property type="component" value="Unassembled WGS sequence"/>
</dbReference>
<evidence type="ECO:0000259" key="1">
    <source>
        <dbReference type="Pfam" id="PF03819"/>
    </source>
</evidence>
<dbReference type="RefSeq" id="WP_271088860.1">
    <property type="nucleotide sequence ID" value="NZ_JAPJZH010000004.1"/>
</dbReference>
<name>A0ABT4VKK7_9HYPH</name>
<dbReference type="Pfam" id="PF03819">
    <property type="entry name" value="MazG"/>
    <property type="match status" value="1"/>
</dbReference>
<gene>
    <name evidence="2" type="ORF">OOZ53_07830</name>
</gene>
<comment type="caution">
    <text evidence="2">The sequence shown here is derived from an EMBL/GenBank/DDBJ whole genome shotgun (WGS) entry which is preliminary data.</text>
</comment>
<organism evidence="2 3">
    <name type="scientific">Hoeflea poritis</name>
    <dbReference type="NCBI Taxonomy" id="2993659"/>
    <lineage>
        <taxon>Bacteria</taxon>
        <taxon>Pseudomonadati</taxon>
        <taxon>Pseudomonadota</taxon>
        <taxon>Alphaproteobacteria</taxon>
        <taxon>Hyphomicrobiales</taxon>
        <taxon>Rhizobiaceae</taxon>
        <taxon>Hoeflea</taxon>
    </lineage>
</organism>
<protein>
    <recommendedName>
        <fullName evidence="1">NTP pyrophosphohydrolase MazG-like domain-containing protein</fullName>
    </recommendedName>
</protein>
<dbReference type="InterPro" id="IPR004518">
    <property type="entry name" value="MazG-like_dom"/>
</dbReference>
<evidence type="ECO:0000313" key="2">
    <source>
        <dbReference type="EMBL" id="MDA4845254.1"/>
    </source>
</evidence>
<evidence type="ECO:0000313" key="3">
    <source>
        <dbReference type="Proteomes" id="UP001148313"/>
    </source>
</evidence>
<dbReference type="Gene3D" id="1.10.287.1080">
    <property type="entry name" value="MazG-like"/>
    <property type="match status" value="1"/>
</dbReference>
<keyword evidence="3" id="KW-1185">Reference proteome</keyword>
<proteinExistence type="predicted"/>
<dbReference type="EMBL" id="JAPJZH010000004">
    <property type="protein sequence ID" value="MDA4845254.1"/>
    <property type="molecule type" value="Genomic_DNA"/>
</dbReference>
<dbReference type="SUPFAM" id="SSF101386">
    <property type="entry name" value="all-alpha NTP pyrophosphatases"/>
    <property type="match status" value="1"/>
</dbReference>
<feature type="domain" description="NTP pyrophosphohydrolase MazG-like" evidence="1">
    <location>
        <begin position="38"/>
        <end position="113"/>
    </location>
</feature>
<sequence>MRKNISPENLTFEQFSSANRARCEAEDGFNHQLADWTPSEWLAACVGELGEVAHVVKTIIRQRDNLVSSEIEDIELKRMLAEEIADTVIYLDLLAQSQEINLSDAIAEKFNKKSKEIGSQTLL</sequence>
<reference evidence="2" key="1">
    <citation type="submission" date="2022-11" db="EMBL/GenBank/DDBJ databases">
        <title>Hoeflea poritis sp. nov., isolated from scleractinian coral Porites lutea.</title>
        <authorList>
            <person name="Zhang G."/>
            <person name="Wei Q."/>
            <person name="Cai L."/>
        </authorList>
    </citation>
    <scope>NUCLEOTIDE SEQUENCE</scope>
    <source>
        <strain evidence="2">E7-10</strain>
    </source>
</reference>